<reference evidence="1" key="1">
    <citation type="submission" date="2022-07" db="EMBL/GenBank/DDBJ databases">
        <title>Diversity of ethanolamine utilization by human commensal Escherichia coli.</title>
        <authorList>
            <person name="Jubelin G."/>
        </authorList>
    </citation>
    <scope>NUCLEOTIDE SEQUENCE</scope>
    <source>
        <strain evidence="1">S1</strain>
    </source>
</reference>
<dbReference type="AlphaFoldDB" id="A0AAW5N372"/>
<dbReference type="InterPro" id="IPR043519">
    <property type="entry name" value="NT_sf"/>
</dbReference>
<sequence length="86" mass="9703">GVGDAFFGLPFKDCVWVVFGCRPQQLLEGGYQLLVLDFPVFLHPQTHEEFALARTERKSCSGYTGFTCYGGRDVRLEDLLQRSVLT</sequence>
<comment type="caution">
    <text evidence="1">The sequence shown here is derived from an EMBL/GenBank/DDBJ whole genome shotgun (WGS) entry which is preliminary data.</text>
</comment>
<dbReference type="SUPFAM" id="SSF81301">
    <property type="entry name" value="Nucleotidyltransferase"/>
    <property type="match status" value="1"/>
</dbReference>
<keyword evidence="1" id="KW-0808">Transferase</keyword>
<feature type="non-terminal residue" evidence="1">
    <location>
        <position position="86"/>
    </location>
</feature>
<accession>A0AAW5N372</accession>
<dbReference type="GO" id="GO:0016740">
    <property type="term" value="F:transferase activity"/>
    <property type="evidence" value="ECO:0007669"/>
    <property type="project" value="UniProtKB-KW"/>
</dbReference>
<proteinExistence type="predicted"/>
<organism evidence="1 2">
    <name type="scientific">Escherichia marmotae</name>
    <dbReference type="NCBI Taxonomy" id="1499973"/>
    <lineage>
        <taxon>Bacteria</taxon>
        <taxon>Pseudomonadati</taxon>
        <taxon>Pseudomonadota</taxon>
        <taxon>Gammaproteobacteria</taxon>
        <taxon>Enterobacterales</taxon>
        <taxon>Enterobacteriaceae</taxon>
        <taxon>Escherichia</taxon>
    </lineage>
</organism>
<protein>
    <submittedName>
        <fullName evidence="1">Multifunctional CCA tRNA nucleotidyl transferase/2'3'-cyclic phosphodiesterase/2'nucleotidase/phosphatase</fullName>
    </submittedName>
</protein>
<feature type="non-terminal residue" evidence="1">
    <location>
        <position position="1"/>
    </location>
</feature>
<dbReference type="EMBL" id="JANPXH010000918">
    <property type="protein sequence ID" value="MCR6679178.1"/>
    <property type="molecule type" value="Genomic_DNA"/>
</dbReference>
<name>A0AAW5N372_9ESCH</name>
<evidence type="ECO:0000313" key="2">
    <source>
        <dbReference type="Proteomes" id="UP001206878"/>
    </source>
</evidence>
<evidence type="ECO:0000313" key="1">
    <source>
        <dbReference type="EMBL" id="MCR6679178.1"/>
    </source>
</evidence>
<gene>
    <name evidence="1" type="ORF">NVV43_27260</name>
</gene>
<dbReference type="Proteomes" id="UP001206878">
    <property type="component" value="Unassembled WGS sequence"/>
</dbReference>